<comment type="caution">
    <text evidence="2">The sequence shown here is derived from an EMBL/GenBank/DDBJ whole genome shotgun (WGS) entry which is preliminary data.</text>
</comment>
<keyword evidence="3" id="KW-1185">Reference proteome</keyword>
<feature type="compositionally biased region" description="Basic and acidic residues" evidence="1">
    <location>
        <begin position="151"/>
        <end position="164"/>
    </location>
</feature>
<gene>
    <name evidence="2" type="ORF">FQN60_008998</name>
</gene>
<name>A0A5J5CJU6_9PERO</name>
<protein>
    <submittedName>
        <fullName evidence="2">Uncharacterized protein</fullName>
    </submittedName>
</protein>
<dbReference type="EMBL" id="VOFY01000020">
    <property type="protein sequence ID" value="KAA8582258.1"/>
    <property type="molecule type" value="Genomic_DNA"/>
</dbReference>
<feature type="region of interest" description="Disordered" evidence="1">
    <location>
        <begin position="122"/>
        <end position="174"/>
    </location>
</feature>
<accession>A0A5J5CJU6</accession>
<reference evidence="2 3" key="1">
    <citation type="submission" date="2019-08" db="EMBL/GenBank/DDBJ databases">
        <title>A chromosome-level genome assembly, high-density linkage maps, and genome scans reveal the genomic architecture of hybrid incompatibilities underlying speciation via character displacement in darters (Percidae: Etheostominae).</title>
        <authorList>
            <person name="Moran R.L."/>
            <person name="Catchen J.M."/>
            <person name="Fuller R.C."/>
        </authorList>
    </citation>
    <scope>NUCLEOTIDE SEQUENCE [LARGE SCALE GENOMIC DNA]</scope>
    <source>
        <strain evidence="2">EspeVRDwgs_2016</strain>
        <tissue evidence="2">Muscle</tissue>
    </source>
</reference>
<evidence type="ECO:0000313" key="3">
    <source>
        <dbReference type="Proteomes" id="UP000327493"/>
    </source>
</evidence>
<dbReference type="Proteomes" id="UP000327493">
    <property type="component" value="Chromosome 20"/>
</dbReference>
<proteinExistence type="predicted"/>
<evidence type="ECO:0000256" key="1">
    <source>
        <dbReference type="SAM" id="MobiDB-lite"/>
    </source>
</evidence>
<sequence>MEQAVETSSAPNQTDARREGIPRMNTWARELASCPSMVTPNKFGLALATLIHVPAQLSALASSAVTRSPFLSRSQVTGKMNGMGLFPRLSRKCRGDSIVPNSWKSPNLSLSVSVVAEIPASGPRLGREPAVTEGSGICPGIASDSAVTTAKGEEKRGEKEDILRRQQTRSMKKT</sequence>
<feature type="region of interest" description="Disordered" evidence="1">
    <location>
        <begin position="1"/>
        <end position="20"/>
    </location>
</feature>
<evidence type="ECO:0000313" key="2">
    <source>
        <dbReference type="EMBL" id="KAA8582258.1"/>
    </source>
</evidence>
<organism evidence="2 3">
    <name type="scientific">Etheostoma spectabile</name>
    <name type="common">orangethroat darter</name>
    <dbReference type="NCBI Taxonomy" id="54343"/>
    <lineage>
        <taxon>Eukaryota</taxon>
        <taxon>Metazoa</taxon>
        <taxon>Chordata</taxon>
        <taxon>Craniata</taxon>
        <taxon>Vertebrata</taxon>
        <taxon>Euteleostomi</taxon>
        <taxon>Actinopterygii</taxon>
        <taxon>Neopterygii</taxon>
        <taxon>Teleostei</taxon>
        <taxon>Neoteleostei</taxon>
        <taxon>Acanthomorphata</taxon>
        <taxon>Eupercaria</taxon>
        <taxon>Perciformes</taxon>
        <taxon>Percoidei</taxon>
        <taxon>Percidae</taxon>
        <taxon>Etheostomatinae</taxon>
        <taxon>Etheostoma</taxon>
    </lineage>
</organism>
<dbReference type="AlphaFoldDB" id="A0A5J5CJU6"/>
<feature type="compositionally biased region" description="Polar residues" evidence="1">
    <location>
        <begin position="1"/>
        <end position="14"/>
    </location>
</feature>